<proteinExistence type="predicted"/>
<name>A0A1T5FLP5_9SPHI</name>
<gene>
    <name evidence="2" type="ORF">SAMN05660841_03351</name>
</gene>
<dbReference type="STRING" id="1513896.SAMN05660841_03351"/>
<evidence type="ECO:0000313" key="3">
    <source>
        <dbReference type="Proteomes" id="UP000190150"/>
    </source>
</evidence>
<evidence type="ECO:0000313" key="2">
    <source>
        <dbReference type="EMBL" id="SKB97002.1"/>
    </source>
</evidence>
<keyword evidence="1" id="KW-0812">Transmembrane</keyword>
<keyword evidence="3" id="KW-1185">Reference proteome</keyword>
<dbReference type="AlphaFoldDB" id="A0A1T5FLP5"/>
<organism evidence="2 3">
    <name type="scientific">Sphingobacterium nematocida</name>
    <dbReference type="NCBI Taxonomy" id="1513896"/>
    <lineage>
        <taxon>Bacteria</taxon>
        <taxon>Pseudomonadati</taxon>
        <taxon>Bacteroidota</taxon>
        <taxon>Sphingobacteriia</taxon>
        <taxon>Sphingobacteriales</taxon>
        <taxon>Sphingobacteriaceae</taxon>
        <taxon>Sphingobacterium</taxon>
    </lineage>
</organism>
<protein>
    <submittedName>
        <fullName evidence="2">Uncharacterized protein</fullName>
    </submittedName>
</protein>
<feature type="transmembrane region" description="Helical" evidence="1">
    <location>
        <begin position="40"/>
        <end position="60"/>
    </location>
</feature>
<evidence type="ECO:0000256" key="1">
    <source>
        <dbReference type="SAM" id="Phobius"/>
    </source>
</evidence>
<dbReference type="Proteomes" id="UP000190150">
    <property type="component" value="Unassembled WGS sequence"/>
</dbReference>
<feature type="transmembrane region" description="Helical" evidence="1">
    <location>
        <begin position="91"/>
        <end position="111"/>
    </location>
</feature>
<reference evidence="3" key="1">
    <citation type="submission" date="2017-02" db="EMBL/GenBank/DDBJ databases">
        <authorList>
            <person name="Varghese N."/>
            <person name="Submissions S."/>
        </authorList>
    </citation>
    <scope>NUCLEOTIDE SEQUENCE [LARGE SCALE GENOMIC DNA]</scope>
    <source>
        <strain evidence="3">DSM 24091</strain>
    </source>
</reference>
<keyword evidence="1" id="KW-1133">Transmembrane helix</keyword>
<sequence length="127" mass="14908">MFIAALKLFITQCVIFWIILFPIWYVFIGTDTIYLLLSQIAFLIFGLFFFIIGYVIFGFWQLQPKLFSSLSGLIPLLFPFFRSKVYINDRLLVLSVALIAMLCICYFFIWFRDREKEPSMNSSPAKG</sequence>
<keyword evidence="1" id="KW-0472">Membrane</keyword>
<feature type="transmembrane region" description="Helical" evidence="1">
    <location>
        <begin position="6"/>
        <end position="28"/>
    </location>
</feature>
<dbReference type="EMBL" id="FUZF01000017">
    <property type="protein sequence ID" value="SKB97002.1"/>
    <property type="molecule type" value="Genomic_DNA"/>
</dbReference>
<accession>A0A1T5FLP5</accession>